<protein>
    <submittedName>
        <fullName evidence="2">Uncharacterized protein</fullName>
    </submittedName>
</protein>
<dbReference type="EMBL" id="CAUYUJ010000484">
    <property type="protein sequence ID" value="CAK0790790.1"/>
    <property type="molecule type" value="Genomic_DNA"/>
</dbReference>
<evidence type="ECO:0000313" key="2">
    <source>
        <dbReference type="EMBL" id="CAK0790790.1"/>
    </source>
</evidence>
<comment type="caution">
    <text evidence="2">The sequence shown here is derived from an EMBL/GenBank/DDBJ whole genome shotgun (WGS) entry which is preliminary data.</text>
</comment>
<evidence type="ECO:0000313" key="3">
    <source>
        <dbReference type="Proteomes" id="UP001189429"/>
    </source>
</evidence>
<feature type="region of interest" description="Disordered" evidence="1">
    <location>
        <begin position="1"/>
        <end position="70"/>
    </location>
</feature>
<gene>
    <name evidence="2" type="ORF">PCOR1329_LOCUS1983</name>
</gene>
<evidence type="ECO:0000256" key="1">
    <source>
        <dbReference type="SAM" id="MobiDB-lite"/>
    </source>
</evidence>
<dbReference type="Proteomes" id="UP001189429">
    <property type="component" value="Unassembled WGS sequence"/>
</dbReference>
<proteinExistence type="predicted"/>
<keyword evidence="3" id="KW-1185">Reference proteome</keyword>
<feature type="compositionally biased region" description="Low complexity" evidence="1">
    <location>
        <begin position="38"/>
        <end position="52"/>
    </location>
</feature>
<sequence>MDVADVKKTMAAPRSCLSSIGDNHSAPPGASWRRRLDGGSTPSGPPSAAGPAWHSSRARRRTAGKWEDKVQSSRRGLLWQAYRQIHQLTAGVRREAYCTEGVPATASRLNASY</sequence>
<organism evidence="2 3">
    <name type="scientific">Prorocentrum cordatum</name>
    <dbReference type="NCBI Taxonomy" id="2364126"/>
    <lineage>
        <taxon>Eukaryota</taxon>
        <taxon>Sar</taxon>
        <taxon>Alveolata</taxon>
        <taxon>Dinophyceae</taxon>
        <taxon>Prorocentrales</taxon>
        <taxon>Prorocentraceae</taxon>
        <taxon>Prorocentrum</taxon>
    </lineage>
</organism>
<accession>A0ABN9PHH0</accession>
<name>A0ABN9PHH0_9DINO</name>
<reference evidence="2" key="1">
    <citation type="submission" date="2023-10" db="EMBL/GenBank/DDBJ databases">
        <authorList>
            <person name="Chen Y."/>
            <person name="Shah S."/>
            <person name="Dougan E. K."/>
            <person name="Thang M."/>
            <person name="Chan C."/>
        </authorList>
    </citation>
    <scope>NUCLEOTIDE SEQUENCE [LARGE SCALE GENOMIC DNA]</scope>
</reference>